<gene>
    <name evidence="2" type="ORF">SAMN05660226_00118</name>
</gene>
<dbReference type="AlphaFoldDB" id="A0A1T4ZV17"/>
<name>A0A1T4ZV17_9SPHI</name>
<evidence type="ECO:0000313" key="3">
    <source>
        <dbReference type="Proteomes" id="UP000190541"/>
    </source>
</evidence>
<feature type="signal peptide" evidence="1">
    <location>
        <begin position="1"/>
        <end position="23"/>
    </location>
</feature>
<keyword evidence="1" id="KW-0732">Signal</keyword>
<reference evidence="2 3" key="1">
    <citation type="submission" date="2017-02" db="EMBL/GenBank/DDBJ databases">
        <authorList>
            <person name="Peterson S.W."/>
        </authorList>
    </citation>
    <scope>NUCLEOTIDE SEQUENCE [LARGE SCALE GENOMIC DNA]</scope>
    <source>
        <strain evidence="2 3">DSM 22899</strain>
    </source>
</reference>
<feature type="chain" id="PRO_5012097590" evidence="1">
    <location>
        <begin position="24"/>
        <end position="64"/>
    </location>
</feature>
<organism evidence="2 3">
    <name type="scientific">Parapedobacter luteus</name>
    <dbReference type="NCBI Taxonomy" id="623280"/>
    <lineage>
        <taxon>Bacteria</taxon>
        <taxon>Pseudomonadati</taxon>
        <taxon>Bacteroidota</taxon>
        <taxon>Sphingobacteriia</taxon>
        <taxon>Sphingobacteriales</taxon>
        <taxon>Sphingobacteriaceae</taxon>
        <taxon>Parapedobacter</taxon>
    </lineage>
</organism>
<evidence type="ECO:0000256" key="1">
    <source>
        <dbReference type="SAM" id="SignalP"/>
    </source>
</evidence>
<accession>A0A1T4ZV17</accession>
<sequence>MFIRYIVLLIVFLQSGGLCLAQAAISGRVVVDSDEQPIGNSMPIAKLRHTFCQWLSVAGNVCNS</sequence>
<evidence type="ECO:0000313" key="2">
    <source>
        <dbReference type="EMBL" id="SKB26437.1"/>
    </source>
</evidence>
<dbReference type="EMBL" id="FUYS01000001">
    <property type="protein sequence ID" value="SKB26437.1"/>
    <property type="molecule type" value="Genomic_DNA"/>
</dbReference>
<dbReference type="STRING" id="623280.SAMN05660226_00118"/>
<proteinExistence type="predicted"/>
<keyword evidence="3" id="KW-1185">Reference proteome</keyword>
<protein>
    <submittedName>
        <fullName evidence="2">Uncharacterized protein</fullName>
    </submittedName>
</protein>
<dbReference type="Proteomes" id="UP000190541">
    <property type="component" value="Unassembled WGS sequence"/>
</dbReference>